<dbReference type="Gene3D" id="3.40.50.790">
    <property type="match status" value="1"/>
</dbReference>
<keyword evidence="4" id="KW-0832">Ubl conjugation</keyword>
<evidence type="ECO:0000256" key="10">
    <source>
        <dbReference type="ARBA" id="ARBA00070787"/>
    </source>
</evidence>
<feature type="non-terminal residue" evidence="11">
    <location>
        <position position="230"/>
    </location>
</feature>
<evidence type="ECO:0000256" key="8">
    <source>
        <dbReference type="ARBA" id="ARBA00054167"/>
    </source>
</evidence>
<dbReference type="PANTHER" id="PTHR23105">
    <property type="entry name" value="RIBOSOMAL PROTEIN L7AE FAMILY MEMBER"/>
    <property type="match status" value="1"/>
</dbReference>
<evidence type="ECO:0000256" key="4">
    <source>
        <dbReference type="ARBA" id="ARBA00022843"/>
    </source>
</evidence>
<sequence length="230" mass="26282">MKAVNGLFVLTDKKLDLVDVPKKINLVVTLKKIPKTDKATTIELKLPRSSSYGNQSVCLFVKDLDKDDREFEKTKYHYQDLLKSAGLKEIPDIIPIKELLLEYKAFEAKRNLSNMYDVFLTDSRVAKVLPRILGKHFYGRKRIPKRVLMDAKPLKKEILNAIKRVNYVMSMKGSSSMVTIAHRKMSARDVFVNVMAAVKQISEEIPGGLHNIRNLYIRTQESSAVPLYIS</sequence>
<accession>V4AY99</accession>
<keyword evidence="5" id="KW-0007">Acetylation</keyword>
<evidence type="ECO:0000256" key="1">
    <source>
        <dbReference type="ARBA" id="ARBA00004604"/>
    </source>
</evidence>
<dbReference type="HOGENOM" id="CLU_026457_0_2_1"/>
<comment type="function">
    <text evidence="8">Regulates cellular senescence through inhibition of PTEN translation. Acts as a pro-apoptotic regulator in response to DNA damage.</text>
</comment>
<evidence type="ECO:0000313" key="12">
    <source>
        <dbReference type="Proteomes" id="UP000030746"/>
    </source>
</evidence>
<comment type="similarity">
    <text evidence="9">Belongs to the universal ribosomal protein uL1 family. Highly divergent.</text>
</comment>
<keyword evidence="7" id="KW-0539">Nucleus</keyword>
<dbReference type="CTD" id="20230927"/>
<dbReference type="EMBL" id="KB200869">
    <property type="protein sequence ID" value="ESP00021.1"/>
    <property type="molecule type" value="Genomic_DNA"/>
</dbReference>
<dbReference type="GeneID" id="20230927"/>
<dbReference type="OMA" id="KKDTIRH"/>
<keyword evidence="12" id="KW-1185">Reference proteome</keyword>
<dbReference type="GO" id="GO:0003723">
    <property type="term" value="F:RNA binding"/>
    <property type="evidence" value="ECO:0007669"/>
    <property type="project" value="InterPro"/>
</dbReference>
<comment type="subcellular location">
    <subcellularLocation>
        <location evidence="1">Nucleus</location>
        <location evidence="1">Nucleolus</location>
    </subcellularLocation>
</comment>
<dbReference type="GO" id="GO:0005730">
    <property type="term" value="C:nucleolus"/>
    <property type="evidence" value="ECO:0007669"/>
    <property type="project" value="UniProtKB-SubCell"/>
</dbReference>
<keyword evidence="2" id="KW-1017">Isopeptide bond</keyword>
<keyword evidence="3" id="KW-0597">Phosphoprotein</keyword>
<evidence type="ECO:0000313" key="11">
    <source>
        <dbReference type="EMBL" id="ESP00021.1"/>
    </source>
</evidence>
<dbReference type="InterPro" id="IPR028364">
    <property type="entry name" value="Ribosomal_uL1/biogenesis"/>
</dbReference>
<dbReference type="Proteomes" id="UP000030746">
    <property type="component" value="Unassembled WGS sequence"/>
</dbReference>
<protein>
    <recommendedName>
        <fullName evidence="10">Ribosomal L1 domain-containing protein 1</fullName>
    </recommendedName>
</protein>
<dbReference type="CDD" id="cd00403">
    <property type="entry name" value="Ribosomal_L1"/>
    <property type="match status" value="1"/>
</dbReference>
<evidence type="ECO:0000256" key="2">
    <source>
        <dbReference type="ARBA" id="ARBA00022499"/>
    </source>
</evidence>
<evidence type="ECO:0000256" key="6">
    <source>
        <dbReference type="ARBA" id="ARBA00023054"/>
    </source>
</evidence>
<proteinExistence type="inferred from homology"/>
<gene>
    <name evidence="11" type="ORF">LOTGIDRAFT_113219</name>
</gene>
<keyword evidence="6" id="KW-0175">Coiled coil</keyword>
<evidence type="ECO:0000256" key="3">
    <source>
        <dbReference type="ARBA" id="ARBA00022553"/>
    </source>
</evidence>
<dbReference type="AlphaFoldDB" id="V4AY99"/>
<dbReference type="KEGG" id="lgi:LOTGIDRAFT_113219"/>
<evidence type="ECO:0000256" key="7">
    <source>
        <dbReference type="ARBA" id="ARBA00023242"/>
    </source>
</evidence>
<name>V4AY99_LOTGI</name>
<dbReference type="FunFam" id="3.40.50.790:FF:000004">
    <property type="entry name" value="Ribosomal L1 domain-containing 1-like 1"/>
    <property type="match status" value="1"/>
</dbReference>
<dbReference type="Pfam" id="PF00687">
    <property type="entry name" value="Ribosomal_L1"/>
    <property type="match status" value="1"/>
</dbReference>
<organism evidence="11 12">
    <name type="scientific">Lottia gigantea</name>
    <name type="common">Giant owl limpet</name>
    <dbReference type="NCBI Taxonomy" id="225164"/>
    <lineage>
        <taxon>Eukaryota</taxon>
        <taxon>Metazoa</taxon>
        <taxon>Spiralia</taxon>
        <taxon>Lophotrochozoa</taxon>
        <taxon>Mollusca</taxon>
        <taxon>Gastropoda</taxon>
        <taxon>Patellogastropoda</taxon>
        <taxon>Lottioidea</taxon>
        <taxon>Lottiidae</taxon>
        <taxon>Lottia</taxon>
    </lineage>
</organism>
<dbReference type="RefSeq" id="XP_009049212.1">
    <property type="nucleotide sequence ID" value="XM_009050964.1"/>
</dbReference>
<evidence type="ECO:0000256" key="9">
    <source>
        <dbReference type="ARBA" id="ARBA00061550"/>
    </source>
</evidence>
<dbReference type="InterPro" id="IPR023674">
    <property type="entry name" value="Ribosomal_uL1-like"/>
</dbReference>
<evidence type="ECO:0000256" key="5">
    <source>
        <dbReference type="ARBA" id="ARBA00022990"/>
    </source>
</evidence>
<dbReference type="SUPFAM" id="SSF56808">
    <property type="entry name" value="Ribosomal protein L1"/>
    <property type="match status" value="1"/>
</dbReference>
<dbReference type="InterPro" id="IPR050257">
    <property type="entry name" value="eL8/uL1-like"/>
</dbReference>
<reference evidence="11 12" key="1">
    <citation type="journal article" date="2013" name="Nature">
        <title>Insights into bilaterian evolution from three spiralian genomes.</title>
        <authorList>
            <person name="Simakov O."/>
            <person name="Marletaz F."/>
            <person name="Cho S.J."/>
            <person name="Edsinger-Gonzales E."/>
            <person name="Havlak P."/>
            <person name="Hellsten U."/>
            <person name="Kuo D.H."/>
            <person name="Larsson T."/>
            <person name="Lv J."/>
            <person name="Arendt D."/>
            <person name="Savage R."/>
            <person name="Osoegawa K."/>
            <person name="de Jong P."/>
            <person name="Grimwood J."/>
            <person name="Chapman J.A."/>
            <person name="Shapiro H."/>
            <person name="Aerts A."/>
            <person name="Otillar R.P."/>
            <person name="Terry A.Y."/>
            <person name="Boore J.L."/>
            <person name="Grigoriev I.V."/>
            <person name="Lindberg D.R."/>
            <person name="Seaver E.C."/>
            <person name="Weisblat D.A."/>
            <person name="Putnam N.H."/>
            <person name="Rokhsar D.S."/>
        </authorList>
    </citation>
    <scope>NUCLEOTIDE SEQUENCE [LARGE SCALE GENOMIC DNA]</scope>
</reference>
<dbReference type="InterPro" id="IPR016095">
    <property type="entry name" value="Ribosomal_uL1_3-a/b-sand"/>
</dbReference>
<dbReference type="STRING" id="225164.V4AY99"/>
<dbReference type="OrthoDB" id="10251727at2759"/>